<dbReference type="Gene3D" id="3.40.630.30">
    <property type="match status" value="1"/>
</dbReference>
<dbReference type="InterPro" id="IPR016181">
    <property type="entry name" value="Acyl_CoA_acyltransferase"/>
</dbReference>
<evidence type="ECO:0000256" key="10">
    <source>
        <dbReference type="ARBA" id="ARBA00047821"/>
    </source>
</evidence>
<dbReference type="GO" id="GO:1990189">
    <property type="term" value="F:protein N-terminal-serine acetyltransferase activity"/>
    <property type="evidence" value="ECO:0007669"/>
    <property type="project" value="UniProtKB-EC"/>
</dbReference>
<evidence type="ECO:0000313" key="13">
    <source>
        <dbReference type="EMBL" id="RPA83500.1"/>
    </source>
</evidence>
<dbReference type="InterPro" id="IPR000182">
    <property type="entry name" value="GNAT_dom"/>
</dbReference>
<evidence type="ECO:0000256" key="3">
    <source>
        <dbReference type="ARBA" id="ARBA00008870"/>
    </source>
</evidence>
<evidence type="ECO:0000256" key="7">
    <source>
        <dbReference type="ARBA" id="ARBA00022679"/>
    </source>
</evidence>
<keyword evidence="8" id="KW-0539">Nucleus</keyword>
<name>A0A3N4IH75_ASCIM</name>
<dbReference type="InterPro" id="IPR039949">
    <property type="entry name" value="NAA40"/>
</dbReference>
<accession>A0A3N4IH75</accession>
<dbReference type="PANTHER" id="PTHR20531:SF1">
    <property type="entry name" value="N-ALPHA-ACETYLTRANSFERASE 40"/>
    <property type="match status" value="1"/>
</dbReference>
<dbReference type="GO" id="GO:0005737">
    <property type="term" value="C:cytoplasm"/>
    <property type="evidence" value="ECO:0007669"/>
    <property type="project" value="UniProtKB-SubCell"/>
</dbReference>
<evidence type="ECO:0000256" key="6">
    <source>
        <dbReference type="ARBA" id="ARBA00022490"/>
    </source>
</evidence>
<feature type="domain" description="N-acetyltransferase" evidence="12">
    <location>
        <begin position="45"/>
        <end position="201"/>
    </location>
</feature>
<dbReference type="GO" id="GO:0043998">
    <property type="term" value="F:histone H2A acetyltransferase activity"/>
    <property type="evidence" value="ECO:0007669"/>
    <property type="project" value="InterPro"/>
</dbReference>
<evidence type="ECO:0000259" key="12">
    <source>
        <dbReference type="PROSITE" id="PS51186"/>
    </source>
</evidence>
<evidence type="ECO:0000313" key="14">
    <source>
        <dbReference type="Proteomes" id="UP000275078"/>
    </source>
</evidence>
<comment type="similarity">
    <text evidence="3">Belongs to the acetyltransferase family. NAA40 subfamily.</text>
</comment>
<evidence type="ECO:0000256" key="8">
    <source>
        <dbReference type="ARBA" id="ARBA00023242"/>
    </source>
</evidence>
<dbReference type="GO" id="GO:0010485">
    <property type="term" value="F:histone H4 acetyltransferase activity"/>
    <property type="evidence" value="ECO:0007669"/>
    <property type="project" value="InterPro"/>
</dbReference>
<dbReference type="AlphaFoldDB" id="A0A3N4IH75"/>
<dbReference type="CDD" id="cd04301">
    <property type="entry name" value="NAT_SF"/>
    <property type="match status" value="1"/>
</dbReference>
<keyword evidence="9" id="KW-0012">Acyltransferase</keyword>
<evidence type="ECO:0000256" key="11">
    <source>
        <dbReference type="ARBA" id="ARBA00049524"/>
    </source>
</evidence>
<evidence type="ECO:0000256" key="2">
    <source>
        <dbReference type="ARBA" id="ARBA00004496"/>
    </source>
</evidence>
<dbReference type="GO" id="GO:0005634">
    <property type="term" value="C:nucleus"/>
    <property type="evidence" value="ECO:0007669"/>
    <property type="project" value="UniProtKB-SubCell"/>
</dbReference>
<sequence length="227" mass="26390">MSESNLVETFNVKTLEDLQERFVPKELIEVPFRAKDGRSYKATLETSTTLDDETLQTCFQLVKDGCKDMYDRSEMRWSNSKKKEEMRMKGMNFLVLRDSETTEFAGFLSMLVTVEEGEELIYCYELHITPSKHGLGLGRYLMQIFEEFGRNVGFVKLAMLTVFTENKPARDFYTKLGYQLDDCSPEPRRLRNGVVKQPTYQILSKVINENPTYENQGYERMETPGAE</sequence>
<evidence type="ECO:0000256" key="4">
    <source>
        <dbReference type="ARBA" id="ARBA00012950"/>
    </source>
</evidence>
<reference evidence="13 14" key="1">
    <citation type="journal article" date="2018" name="Nat. Ecol. Evol.">
        <title>Pezizomycetes genomes reveal the molecular basis of ectomycorrhizal truffle lifestyle.</title>
        <authorList>
            <person name="Murat C."/>
            <person name="Payen T."/>
            <person name="Noel B."/>
            <person name="Kuo A."/>
            <person name="Morin E."/>
            <person name="Chen J."/>
            <person name="Kohler A."/>
            <person name="Krizsan K."/>
            <person name="Balestrini R."/>
            <person name="Da Silva C."/>
            <person name="Montanini B."/>
            <person name="Hainaut M."/>
            <person name="Levati E."/>
            <person name="Barry K.W."/>
            <person name="Belfiori B."/>
            <person name="Cichocki N."/>
            <person name="Clum A."/>
            <person name="Dockter R.B."/>
            <person name="Fauchery L."/>
            <person name="Guy J."/>
            <person name="Iotti M."/>
            <person name="Le Tacon F."/>
            <person name="Lindquist E.A."/>
            <person name="Lipzen A."/>
            <person name="Malagnac F."/>
            <person name="Mello A."/>
            <person name="Molinier V."/>
            <person name="Miyauchi S."/>
            <person name="Poulain J."/>
            <person name="Riccioni C."/>
            <person name="Rubini A."/>
            <person name="Sitrit Y."/>
            <person name="Splivallo R."/>
            <person name="Traeger S."/>
            <person name="Wang M."/>
            <person name="Zifcakova L."/>
            <person name="Wipf D."/>
            <person name="Zambonelli A."/>
            <person name="Paolocci F."/>
            <person name="Nowrousian M."/>
            <person name="Ottonello S."/>
            <person name="Baldrian P."/>
            <person name="Spatafora J.W."/>
            <person name="Henrissat B."/>
            <person name="Nagy L.G."/>
            <person name="Aury J.M."/>
            <person name="Wincker P."/>
            <person name="Grigoriev I.V."/>
            <person name="Bonfante P."/>
            <person name="Martin F.M."/>
        </authorList>
    </citation>
    <scope>NUCLEOTIDE SEQUENCE [LARGE SCALE GENOMIC DNA]</scope>
    <source>
        <strain evidence="13 14">RN42</strain>
    </source>
</reference>
<evidence type="ECO:0000256" key="9">
    <source>
        <dbReference type="ARBA" id="ARBA00023315"/>
    </source>
</evidence>
<dbReference type="OrthoDB" id="424551at2759"/>
<dbReference type="SUPFAM" id="SSF55729">
    <property type="entry name" value="Acyl-CoA N-acyltransferases (Nat)"/>
    <property type="match status" value="1"/>
</dbReference>
<dbReference type="PANTHER" id="PTHR20531">
    <property type="entry name" value="N-ALPHA-ACETYLTRANSFERASE 40"/>
    <property type="match status" value="1"/>
</dbReference>
<comment type="catalytic activity">
    <reaction evidence="11">
        <text>N-terminal L-seryl-[histone H4] + acetyl-CoA = N-terminal N(alpha)-acetyl-L-seryl-[histone H4] + CoA + H(+)</text>
        <dbReference type="Rhea" id="RHEA:50596"/>
        <dbReference type="Rhea" id="RHEA-COMP:12740"/>
        <dbReference type="Rhea" id="RHEA-COMP:12743"/>
        <dbReference type="ChEBI" id="CHEBI:15378"/>
        <dbReference type="ChEBI" id="CHEBI:57287"/>
        <dbReference type="ChEBI" id="CHEBI:57288"/>
        <dbReference type="ChEBI" id="CHEBI:64738"/>
        <dbReference type="ChEBI" id="CHEBI:83690"/>
        <dbReference type="EC" id="2.3.1.257"/>
    </reaction>
</comment>
<dbReference type="STRING" id="1160509.A0A3N4IH75"/>
<keyword evidence="6" id="KW-0963">Cytoplasm</keyword>
<keyword evidence="7" id="KW-0808">Transferase</keyword>
<proteinExistence type="inferred from homology"/>
<comment type="catalytic activity">
    <reaction evidence="10">
        <text>N-terminal L-seryl-[histone H2A] + acetyl-CoA = N-terminal N(alpha)-acetyl-L-seryl-[histone H2A] + CoA + H(+)</text>
        <dbReference type="Rhea" id="RHEA:50600"/>
        <dbReference type="Rhea" id="RHEA-COMP:12742"/>
        <dbReference type="Rhea" id="RHEA-COMP:12744"/>
        <dbReference type="ChEBI" id="CHEBI:15378"/>
        <dbReference type="ChEBI" id="CHEBI:57287"/>
        <dbReference type="ChEBI" id="CHEBI:57288"/>
        <dbReference type="ChEBI" id="CHEBI:64738"/>
        <dbReference type="ChEBI" id="CHEBI:83690"/>
        <dbReference type="EC" id="2.3.1.257"/>
    </reaction>
</comment>
<dbReference type="EMBL" id="ML119664">
    <property type="protein sequence ID" value="RPA83500.1"/>
    <property type="molecule type" value="Genomic_DNA"/>
</dbReference>
<evidence type="ECO:0000256" key="5">
    <source>
        <dbReference type="ARBA" id="ARBA00015043"/>
    </source>
</evidence>
<organism evidence="13 14">
    <name type="scientific">Ascobolus immersus RN42</name>
    <dbReference type="NCBI Taxonomy" id="1160509"/>
    <lineage>
        <taxon>Eukaryota</taxon>
        <taxon>Fungi</taxon>
        <taxon>Dikarya</taxon>
        <taxon>Ascomycota</taxon>
        <taxon>Pezizomycotina</taxon>
        <taxon>Pezizomycetes</taxon>
        <taxon>Pezizales</taxon>
        <taxon>Ascobolaceae</taxon>
        <taxon>Ascobolus</taxon>
    </lineage>
</organism>
<dbReference type="Pfam" id="PF00583">
    <property type="entry name" value="Acetyltransf_1"/>
    <property type="match status" value="1"/>
</dbReference>
<gene>
    <name evidence="13" type="ORF">BJ508DRAFT_360473</name>
</gene>
<dbReference type="Proteomes" id="UP000275078">
    <property type="component" value="Unassembled WGS sequence"/>
</dbReference>
<evidence type="ECO:0000256" key="1">
    <source>
        <dbReference type="ARBA" id="ARBA00004123"/>
    </source>
</evidence>
<comment type="subcellular location">
    <subcellularLocation>
        <location evidence="2">Cytoplasm</location>
    </subcellularLocation>
    <subcellularLocation>
        <location evidence="1">Nucleus</location>
    </subcellularLocation>
</comment>
<protein>
    <recommendedName>
        <fullName evidence="5">N-alpha-acetyltransferase 40</fullName>
        <ecNumber evidence="4">2.3.1.257</ecNumber>
    </recommendedName>
</protein>
<dbReference type="PROSITE" id="PS51186">
    <property type="entry name" value="GNAT"/>
    <property type="match status" value="1"/>
</dbReference>
<keyword evidence="14" id="KW-1185">Reference proteome</keyword>
<dbReference type="EC" id="2.3.1.257" evidence="4"/>